<dbReference type="InterPro" id="IPR005064">
    <property type="entry name" value="BUG"/>
</dbReference>
<evidence type="ECO:0000313" key="3">
    <source>
        <dbReference type="EMBL" id="ROQ00093.1"/>
    </source>
</evidence>
<comment type="similarity">
    <text evidence="1">Belongs to the UPF0065 (bug) family.</text>
</comment>
<dbReference type="RefSeq" id="WP_123689411.1">
    <property type="nucleotide sequence ID" value="NZ_AP019700.1"/>
</dbReference>
<dbReference type="CDD" id="cd13578">
    <property type="entry name" value="PBP2_Bug27"/>
    <property type="match status" value="1"/>
</dbReference>
<keyword evidence="2" id="KW-0732">Signal</keyword>
<proteinExistence type="inferred from homology"/>
<dbReference type="Gene3D" id="3.40.190.150">
    <property type="entry name" value="Bordetella uptake gene, domain 1"/>
    <property type="match status" value="1"/>
</dbReference>
<dbReference type="InterPro" id="IPR042100">
    <property type="entry name" value="Bug_dom1"/>
</dbReference>
<feature type="chain" id="PRO_5018133083" evidence="2">
    <location>
        <begin position="23"/>
        <end position="321"/>
    </location>
</feature>
<dbReference type="AlphaFoldDB" id="A0A3N1M8P6"/>
<keyword evidence="3" id="KW-0675">Receptor</keyword>
<feature type="signal peptide" evidence="2">
    <location>
        <begin position="1"/>
        <end position="22"/>
    </location>
</feature>
<reference evidence="3 4" key="1">
    <citation type="submission" date="2018-11" db="EMBL/GenBank/DDBJ databases">
        <title>Genomic Encyclopedia of Type Strains, Phase IV (KMG-IV): sequencing the most valuable type-strain genomes for metagenomic binning, comparative biology and taxonomic classification.</title>
        <authorList>
            <person name="Goeker M."/>
        </authorList>
    </citation>
    <scope>NUCLEOTIDE SEQUENCE [LARGE SCALE GENOMIC DNA]</scope>
    <source>
        <strain evidence="3 4">DSM 5900</strain>
    </source>
</reference>
<keyword evidence="4" id="KW-1185">Reference proteome</keyword>
<dbReference type="EMBL" id="RJKX01000013">
    <property type="protein sequence ID" value="ROQ00093.1"/>
    <property type="molecule type" value="Genomic_DNA"/>
</dbReference>
<evidence type="ECO:0000256" key="2">
    <source>
        <dbReference type="SAM" id="SignalP"/>
    </source>
</evidence>
<organism evidence="3 4">
    <name type="scientific">Stella humosa</name>
    <dbReference type="NCBI Taxonomy" id="94"/>
    <lineage>
        <taxon>Bacteria</taxon>
        <taxon>Pseudomonadati</taxon>
        <taxon>Pseudomonadota</taxon>
        <taxon>Alphaproteobacteria</taxon>
        <taxon>Rhodospirillales</taxon>
        <taxon>Stellaceae</taxon>
        <taxon>Stella</taxon>
    </lineage>
</organism>
<dbReference type="OrthoDB" id="7250553at2"/>
<protein>
    <submittedName>
        <fullName evidence="3">Tripartite-type tricarboxylate transporter receptor subunit TctC</fullName>
    </submittedName>
</protein>
<comment type="caution">
    <text evidence="3">The sequence shown here is derived from an EMBL/GenBank/DDBJ whole genome shotgun (WGS) entry which is preliminary data.</text>
</comment>
<dbReference type="Proteomes" id="UP000278222">
    <property type="component" value="Unassembled WGS sequence"/>
</dbReference>
<dbReference type="SUPFAM" id="SSF53850">
    <property type="entry name" value="Periplasmic binding protein-like II"/>
    <property type="match status" value="1"/>
</dbReference>
<evidence type="ECO:0000256" key="1">
    <source>
        <dbReference type="ARBA" id="ARBA00006987"/>
    </source>
</evidence>
<dbReference type="PANTHER" id="PTHR42928:SF5">
    <property type="entry name" value="BLR1237 PROTEIN"/>
    <property type="match status" value="1"/>
</dbReference>
<accession>A0A3N1M8P6</accession>
<dbReference type="Gene3D" id="3.40.190.10">
    <property type="entry name" value="Periplasmic binding protein-like II"/>
    <property type="match status" value="1"/>
</dbReference>
<sequence length="321" mass="33522">MKTIPLLAAAALAIAPAIPAAAKFPEKPIRMVVGFTPAGATDILARVVAAKVGEMQKWEIVVDNKPGAAGNVGAEIVAKAPADGHTWLLTQVATHGIVPSLYKKLPFDAVKDFAGITQLVGVPNVLSACKGFPAETVADVIRIAKEKPGTVSFASSGNGTSLHMSGHLFKVLAGVDILHVPYRGAGPALNDCLAGNVSLIVNNFPETVAHVQAGTLKPLAVTTVNRAPQYPNVPTMREAGVAGYDVSAWFGIVVPAKTPRDVVETIHAAVVKALAEPDVRARLLDLGGVVVASKPEEFETFYKGEIARWKPVVETSGAQIE</sequence>
<name>A0A3N1M8P6_9PROT</name>
<dbReference type="PIRSF" id="PIRSF017082">
    <property type="entry name" value="YflP"/>
    <property type="match status" value="1"/>
</dbReference>
<gene>
    <name evidence="3" type="ORF">EDC65_1889</name>
</gene>
<dbReference type="PANTHER" id="PTHR42928">
    <property type="entry name" value="TRICARBOXYLATE-BINDING PROTEIN"/>
    <property type="match status" value="1"/>
</dbReference>
<evidence type="ECO:0000313" key="4">
    <source>
        <dbReference type="Proteomes" id="UP000278222"/>
    </source>
</evidence>
<dbReference type="Pfam" id="PF03401">
    <property type="entry name" value="TctC"/>
    <property type="match status" value="1"/>
</dbReference>